<dbReference type="InterPro" id="IPR009602">
    <property type="entry name" value="CBAR/FAM92"/>
</dbReference>
<evidence type="ECO:0000313" key="1">
    <source>
        <dbReference type="EMBL" id="KAL2917492.1"/>
    </source>
</evidence>
<reference evidence="1 2" key="1">
    <citation type="submission" date="2023-09" db="EMBL/GenBank/DDBJ databases">
        <title>Pangenome analysis of Batrachochytrium dendrobatidis and related Chytrids.</title>
        <authorList>
            <person name="Yacoub M.N."/>
            <person name="Stajich J.E."/>
            <person name="James T.Y."/>
        </authorList>
    </citation>
    <scope>NUCLEOTIDE SEQUENCE [LARGE SCALE GENOMIC DNA]</scope>
    <source>
        <strain evidence="1 2">JEL0888</strain>
    </source>
</reference>
<dbReference type="EMBL" id="JADGIZ020000010">
    <property type="protein sequence ID" value="KAL2917492.1"/>
    <property type="molecule type" value="Genomic_DNA"/>
</dbReference>
<keyword evidence="2" id="KW-1185">Reference proteome</keyword>
<evidence type="ECO:0000313" key="2">
    <source>
        <dbReference type="Proteomes" id="UP001527925"/>
    </source>
</evidence>
<dbReference type="PANTHER" id="PTHR21223:SF2">
    <property type="entry name" value="CBY1-INTERACTING BAR DOMAIN-CONTAINING PROTEIN HOMOLOG"/>
    <property type="match status" value="1"/>
</dbReference>
<organism evidence="1 2">
    <name type="scientific">Polyrhizophydium stewartii</name>
    <dbReference type="NCBI Taxonomy" id="2732419"/>
    <lineage>
        <taxon>Eukaryota</taxon>
        <taxon>Fungi</taxon>
        <taxon>Fungi incertae sedis</taxon>
        <taxon>Chytridiomycota</taxon>
        <taxon>Chytridiomycota incertae sedis</taxon>
        <taxon>Chytridiomycetes</taxon>
        <taxon>Rhizophydiales</taxon>
        <taxon>Rhizophydiales incertae sedis</taxon>
        <taxon>Polyrhizophydium</taxon>
    </lineage>
</organism>
<name>A0ABR4ND85_9FUNG</name>
<dbReference type="PANTHER" id="PTHR21223">
    <property type="entry name" value="CBY1-INTERACTING BAR DOMAIN-CONTAINING PROTEIN HOMOLOG"/>
    <property type="match status" value="1"/>
</dbReference>
<comment type="caution">
    <text evidence="1">The sequence shown here is derived from an EMBL/GenBank/DDBJ whole genome shotgun (WGS) entry which is preliminary data.</text>
</comment>
<gene>
    <name evidence="1" type="ORF">HK105_202773</name>
</gene>
<sequence length="249" mass="27514">MLYVQRSVGITDKSFGLLRSTVEGYVRCNERLRSKSLKLAAVLALMAEGQGRETSAMLHTVSRLVREREASREAMDGRLESLVAAPLRIYGVGPQALCAKLRNDVRARKAAEEAERKKQDTFDNLILKDSADPGARARIVGASAWLVAAPAGSAYAGAKSQSQMELAGAAQTVRNSTIVLHDSVIDFERRRRNDLKRALSELIWTEMAMHARALELLTEAHQVVNDTNFEAEIEKVQLILNELRTQSAN</sequence>
<protein>
    <submittedName>
        <fullName evidence="1">Uncharacterized protein</fullName>
    </submittedName>
</protein>
<dbReference type="Pfam" id="PF06730">
    <property type="entry name" value="FAM92"/>
    <property type="match status" value="1"/>
</dbReference>
<accession>A0ABR4ND85</accession>
<dbReference type="Proteomes" id="UP001527925">
    <property type="component" value="Unassembled WGS sequence"/>
</dbReference>
<proteinExistence type="predicted"/>